<feature type="region of interest" description="Disordered" evidence="1">
    <location>
        <begin position="164"/>
        <end position="189"/>
    </location>
</feature>
<dbReference type="Gene3D" id="2.120.10.80">
    <property type="entry name" value="Kelch-type beta propeller"/>
    <property type="match status" value="1"/>
</dbReference>
<gene>
    <name evidence="2" type="ORF">KIPB_005342</name>
</gene>
<comment type="caution">
    <text evidence="2">The sequence shown here is derived from an EMBL/GenBank/DDBJ whole genome shotgun (WGS) entry which is preliminary data.</text>
</comment>
<evidence type="ECO:0000256" key="1">
    <source>
        <dbReference type="SAM" id="MobiDB-lite"/>
    </source>
</evidence>
<evidence type="ECO:0000313" key="3">
    <source>
        <dbReference type="Proteomes" id="UP000265618"/>
    </source>
</evidence>
<dbReference type="SUPFAM" id="SSF50965">
    <property type="entry name" value="Galactose oxidase, central domain"/>
    <property type="match status" value="1"/>
</dbReference>
<feature type="compositionally biased region" description="Acidic residues" evidence="1">
    <location>
        <begin position="166"/>
        <end position="184"/>
    </location>
</feature>
<proteinExistence type="predicted"/>
<dbReference type="AlphaFoldDB" id="A0A9K3CXC0"/>
<feature type="region of interest" description="Disordered" evidence="1">
    <location>
        <begin position="19"/>
        <end position="49"/>
    </location>
</feature>
<sequence>MPPAMFPELGLFSIDVSLRPKKKEQPRPPVKWQSPQPIASEEEADRQQAAGRCGLISVAKAQTGTESKGEGDSGEICECRLLSVERPEFCHDCIKTGPNSAMLLGWNEEYPTKGTPNTVYTATLTEDRELETKAISAPFSGVASGVCLGDKVYVFDGGRVIKTQDDELSTAEDTEPEEDGEGEGEGGISAPSVYVYSLETEEWVEAIPCGSEGPTVRYPRGAVAISDTEFLVILGKYNLTQDKCLQAWICNTRDMSWKRCANPPPLSEDDEPVTDGQFKRTMFGIGYSNSRVHLVGHAYDAFGDYHAEYALPTADAPAGGPNGFQALPGNLALGFTEEAVYGYDTARHMWGKQLAAIPYEGEEYLYHYTSCTLGEDTVLVLGSLHPDFPETPLTMLLTVSVEDVRQSISD</sequence>
<name>A0A9K3CXC0_9EUKA</name>
<dbReference type="EMBL" id="BDIP01001240">
    <property type="protein sequence ID" value="GIQ83935.1"/>
    <property type="molecule type" value="Genomic_DNA"/>
</dbReference>
<protein>
    <submittedName>
        <fullName evidence="2">Uncharacterized protein</fullName>
    </submittedName>
</protein>
<dbReference type="InterPro" id="IPR011043">
    <property type="entry name" value="Gal_Oxase/kelch_b-propeller"/>
</dbReference>
<evidence type="ECO:0000313" key="2">
    <source>
        <dbReference type="EMBL" id="GIQ83935.1"/>
    </source>
</evidence>
<accession>A0A9K3CXC0</accession>
<organism evidence="2 3">
    <name type="scientific">Kipferlia bialata</name>
    <dbReference type="NCBI Taxonomy" id="797122"/>
    <lineage>
        <taxon>Eukaryota</taxon>
        <taxon>Metamonada</taxon>
        <taxon>Carpediemonas-like organisms</taxon>
        <taxon>Kipferlia</taxon>
    </lineage>
</organism>
<dbReference type="Proteomes" id="UP000265618">
    <property type="component" value="Unassembled WGS sequence"/>
</dbReference>
<keyword evidence="3" id="KW-1185">Reference proteome</keyword>
<reference evidence="2 3" key="1">
    <citation type="journal article" date="2018" name="PLoS ONE">
        <title>The draft genome of Kipferlia bialata reveals reductive genome evolution in fornicate parasites.</title>
        <authorList>
            <person name="Tanifuji G."/>
            <person name="Takabayashi S."/>
            <person name="Kume K."/>
            <person name="Takagi M."/>
            <person name="Nakayama T."/>
            <person name="Kamikawa R."/>
            <person name="Inagaki Y."/>
            <person name="Hashimoto T."/>
        </authorList>
    </citation>
    <scope>NUCLEOTIDE SEQUENCE [LARGE SCALE GENOMIC DNA]</scope>
    <source>
        <strain evidence="2">NY0173</strain>
    </source>
</reference>
<dbReference type="InterPro" id="IPR015915">
    <property type="entry name" value="Kelch-typ_b-propeller"/>
</dbReference>